<dbReference type="PANTHER" id="PTHR42913:SF3">
    <property type="entry name" value="64 KDA MITOCHONDRIAL NADH DEHYDROGENASE (EUROFUNG)"/>
    <property type="match status" value="1"/>
</dbReference>
<organism evidence="7 8">
    <name type="scientific">Marinobacterium aestuariivivens</name>
    <dbReference type="NCBI Taxonomy" id="1698799"/>
    <lineage>
        <taxon>Bacteria</taxon>
        <taxon>Pseudomonadati</taxon>
        <taxon>Pseudomonadota</taxon>
        <taxon>Gammaproteobacteria</taxon>
        <taxon>Oceanospirillales</taxon>
        <taxon>Oceanospirillaceae</taxon>
        <taxon>Marinobacterium</taxon>
    </lineage>
</organism>
<dbReference type="Pfam" id="PF07992">
    <property type="entry name" value="Pyr_redox_2"/>
    <property type="match status" value="1"/>
</dbReference>
<dbReference type="EC" id="1.6.5.-" evidence="7"/>
<dbReference type="PRINTS" id="PR00368">
    <property type="entry name" value="FADPNR"/>
</dbReference>
<evidence type="ECO:0000256" key="3">
    <source>
        <dbReference type="ARBA" id="ARBA00022630"/>
    </source>
</evidence>
<evidence type="ECO:0000256" key="2">
    <source>
        <dbReference type="ARBA" id="ARBA00005272"/>
    </source>
</evidence>
<name>A0ABW1ZXS0_9GAMM</name>
<keyword evidence="4" id="KW-0274">FAD</keyword>
<comment type="cofactor">
    <cofactor evidence="1">
        <name>FAD</name>
        <dbReference type="ChEBI" id="CHEBI:57692"/>
    </cofactor>
</comment>
<dbReference type="PANTHER" id="PTHR42913">
    <property type="entry name" value="APOPTOSIS-INDUCING FACTOR 1"/>
    <property type="match status" value="1"/>
</dbReference>
<evidence type="ECO:0000259" key="6">
    <source>
        <dbReference type="Pfam" id="PF07992"/>
    </source>
</evidence>
<protein>
    <submittedName>
        <fullName evidence="7">NAD(P)/FAD-dependent oxidoreductase</fullName>
        <ecNumber evidence="7">1.6.5.-</ecNumber>
    </submittedName>
</protein>
<comment type="similarity">
    <text evidence="2">Belongs to the NADH dehydrogenase family.</text>
</comment>
<gene>
    <name evidence="7" type="ORF">ACFQDL_07835</name>
</gene>
<evidence type="ECO:0000256" key="1">
    <source>
        <dbReference type="ARBA" id="ARBA00001974"/>
    </source>
</evidence>
<evidence type="ECO:0000256" key="5">
    <source>
        <dbReference type="ARBA" id="ARBA00023002"/>
    </source>
</evidence>
<dbReference type="Gene3D" id="3.50.50.100">
    <property type="match status" value="1"/>
</dbReference>
<evidence type="ECO:0000256" key="4">
    <source>
        <dbReference type="ARBA" id="ARBA00022827"/>
    </source>
</evidence>
<dbReference type="SUPFAM" id="SSF51905">
    <property type="entry name" value="FAD/NAD(P)-binding domain"/>
    <property type="match status" value="1"/>
</dbReference>
<evidence type="ECO:0000313" key="7">
    <source>
        <dbReference type="EMBL" id="MFC6670005.1"/>
    </source>
</evidence>
<accession>A0ABW1ZXS0</accession>
<comment type="caution">
    <text evidence="7">The sequence shown here is derived from an EMBL/GenBank/DDBJ whole genome shotgun (WGS) entry which is preliminary data.</text>
</comment>
<reference evidence="8" key="1">
    <citation type="journal article" date="2019" name="Int. J. Syst. Evol. Microbiol.">
        <title>The Global Catalogue of Microorganisms (GCM) 10K type strain sequencing project: providing services to taxonomists for standard genome sequencing and annotation.</title>
        <authorList>
            <consortium name="The Broad Institute Genomics Platform"/>
            <consortium name="The Broad Institute Genome Sequencing Center for Infectious Disease"/>
            <person name="Wu L."/>
            <person name="Ma J."/>
        </authorList>
    </citation>
    <scope>NUCLEOTIDE SEQUENCE [LARGE SCALE GENOMIC DNA]</scope>
    <source>
        <strain evidence="8">NBRC 111756</strain>
    </source>
</reference>
<sequence>MRELHILGGGFAGVWAAMSAAAERDTYDARDVRIRLFSNSPSLTIRPRLYEGASPDLRVPLAPLMKEIGVDFSVAEASNIVPQTRTIHFADGSDSRYDRLVLATGSRLRPLPIPGADIHAFSIDTFEEASRLDRHLEQLPPGDEASATVVIIGASFTGLELATELRSRLGKETRIILVDRMTKIGADLGANPEPHIEEAIKTCDIETRLETGERQSAPMR</sequence>
<dbReference type="GO" id="GO:0016491">
    <property type="term" value="F:oxidoreductase activity"/>
    <property type="evidence" value="ECO:0007669"/>
    <property type="project" value="UniProtKB-KW"/>
</dbReference>
<keyword evidence="5 7" id="KW-0560">Oxidoreductase</keyword>
<dbReference type="RefSeq" id="WP_379908523.1">
    <property type="nucleotide sequence ID" value="NZ_JBHSWE010000001.1"/>
</dbReference>
<evidence type="ECO:0000313" key="8">
    <source>
        <dbReference type="Proteomes" id="UP001596422"/>
    </source>
</evidence>
<dbReference type="InterPro" id="IPR051169">
    <property type="entry name" value="NADH-Q_oxidoreductase"/>
</dbReference>
<dbReference type="EMBL" id="JBHSWE010000001">
    <property type="protein sequence ID" value="MFC6670005.1"/>
    <property type="molecule type" value="Genomic_DNA"/>
</dbReference>
<dbReference type="Proteomes" id="UP001596422">
    <property type="component" value="Unassembled WGS sequence"/>
</dbReference>
<feature type="domain" description="FAD/NAD(P)-binding" evidence="6">
    <location>
        <begin position="5"/>
        <end position="211"/>
    </location>
</feature>
<keyword evidence="8" id="KW-1185">Reference proteome</keyword>
<dbReference type="InterPro" id="IPR023753">
    <property type="entry name" value="FAD/NAD-binding_dom"/>
</dbReference>
<proteinExistence type="inferred from homology"/>
<keyword evidence="3" id="KW-0285">Flavoprotein</keyword>
<dbReference type="InterPro" id="IPR036188">
    <property type="entry name" value="FAD/NAD-bd_sf"/>
</dbReference>